<dbReference type="Proteomes" id="UP001206821">
    <property type="component" value="Unassembled WGS sequence"/>
</dbReference>
<evidence type="ECO:0000256" key="6">
    <source>
        <dbReference type="ARBA" id="ARBA00047615"/>
    </source>
</evidence>
<dbReference type="PANTHER" id="PTHR21299">
    <property type="entry name" value="CYTIDYLATE KINASE/PANTOATE-BETA-ALANINE LIGASE"/>
    <property type="match status" value="1"/>
</dbReference>
<keyword evidence="5 8" id="KW-0067">ATP-binding</keyword>
<evidence type="ECO:0000256" key="2">
    <source>
        <dbReference type="ARBA" id="ARBA00022679"/>
    </source>
</evidence>
<dbReference type="HAMAP" id="MF_00238">
    <property type="entry name" value="Cytidyl_kinase_type1"/>
    <property type="match status" value="1"/>
</dbReference>
<organism evidence="10 11">
    <name type="scientific">Exiguobacterium alkaliphilum</name>
    <dbReference type="NCBI Taxonomy" id="1428684"/>
    <lineage>
        <taxon>Bacteria</taxon>
        <taxon>Bacillati</taxon>
        <taxon>Bacillota</taxon>
        <taxon>Bacilli</taxon>
        <taxon>Bacillales</taxon>
        <taxon>Bacillales Family XII. Incertae Sedis</taxon>
        <taxon>Exiguobacterium</taxon>
    </lineage>
</organism>
<dbReference type="SUPFAM" id="SSF52540">
    <property type="entry name" value="P-loop containing nucleoside triphosphate hydrolases"/>
    <property type="match status" value="1"/>
</dbReference>
<evidence type="ECO:0000313" key="11">
    <source>
        <dbReference type="Proteomes" id="UP001206821"/>
    </source>
</evidence>
<evidence type="ECO:0000256" key="4">
    <source>
        <dbReference type="ARBA" id="ARBA00022777"/>
    </source>
</evidence>
<evidence type="ECO:0000259" key="9">
    <source>
        <dbReference type="Pfam" id="PF02224"/>
    </source>
</evidence>
<keyword evidence="3 8" id="KW-0547">Nucleotide-binding</keyword>
<dbReference type="RefSeq" id="WP_034815176.1">
    <property type="nucleotide sequence ID" value="NZ_JANIEK010000001.1"/>
</dbReference>
<reference evidence="10 11" key="1">
    <citation type="submission" date="2022-07" db="EMBL/GenBank/DDBJ databases">
        <title>Genomic and pangenome structural analysis of the polyextremophile Exiguobacterium.</title>
        <authorList>
            <person name="Shen L."/>
        </authorList>
    </citation>
    <scope>NUCLEOTIDE SEQUENCE [LARGE SCALE GENOMIC DNA]</scope>
    <source>
        <strain evidence="10 11">12_1</strain>
    </source>
</reference>
<evidence type="ECO:0000256" key="7">
    <source>
        <dbReference type="ARBA" id="ARBA00048478"/>
    </source>
</evidence>
<dbReference type="CDD" id="cd02020">
    <property type="entry name" value="CMPK"/>
    <property type="match status" value="1"/>
</dbReference>
<comment type="subcellular location">
    <subcellularLocation>
        <location evidence="8">Cytoplasm</location>
    </subcellularLocation>
</comment>
<dbReference type="PANTHER" id="PTHR21299:SF2">
    <property type="entry name" value="CYTIDYLATE KINASE"/>
    <property type="match status" value="1"/>
</dbReference>
<comment type="catalytic activity">
    <reaction evidence="7 8">
        <text>CMP + ATP = CDP + ADP</text>
        <dbReference type="Rhea" id="RHEA:11600"/>
        <dbReference type="ChEBI" id="CHEBI:30616"/>
        <dbReference type="ChEBI" id="CHEBI:58069"/>
        <dbReference type="ChEBI" id="CHEBI:60377"/>
        <dbReference type="ChEBI" id="CHEBI:456216"/>
        <dbReference type="EC" id="2.7.4.25"/>
    </reaction>
</comment>
<evidence type="ECO:0000256" key="5">
    <source>
        <dbReference type="ARBA" id="ARBA00022840"/>
    </source>
</evidence>
<evidence type="ECO:0000256" key="8">
    <source>
        <dbReference type="HAMAP-Rule" id="MF_00238"/>
    </source>
</evidence>
<proteinExistence type="inferred from homology"/>
<dbReference type="EMBL" id="JANIEK010000001">
    <property type="protein sequence ID" value="MCT4793964.1"/>
    <property type="molecule type" value="Genomic_DNA"/>
</dbReference>
<dbReference type="EC" id="2.7.4.25" evidence="8"/>
<comment type="similarity">
    <text evidence="1 8">Belongs to the cytidylate kinase family. Type 1 subfamily.</text>
</comment>
<dbReference type="InterPro" id="IPR003136">
    <property type="entry name" value="Cytidylate_kin"/>
</dbReference>
<comment type="caution">
    <text evidence="10">The sequence shown here is derived from an EMBL/GenBank/DDBJ whole genome shotgun (WGS) entry which is preliminary data.</text>
</comment>
<dbReference type="GO" id="GO:0016301">
    <property type="term" value="F:kinase activity"/>
    <property type="evidence" value="ECO:0007669"/>
    <property type="project" value="UniProtKB-KW"/>
</dbReference>
<keyword evidence="4 8" id="KW-0418">Kinase</keyword>
<evidence type="ECO:0000313" key="10">
    <source>
        <dbReference type="EMBL" id="MCT4793964.1"/>
    </source>
</evidence>
<comment type="catalytic activity">
    <reaction evidence="6 8">
        <text>dCMP + ATP = dCDP + ADP</text>
        <dbReference type="Rhea" id="RHEA:25094"/>
        <dbReference type="ChEBI" id="CHEBI:30616"/>
        <dbReference type="ChEBI" id="CHEBI:57566"/>
        <dbReference type="ChEBI" id="CHEBI:58593"/>
        <dbReference type="ChEBI" id="CHEBI:456216"/>
        <dbReference type="EC" id="2.7.4.25"/>
    </reaction>
</comment>
<dbReference type="NCBIfam" id="TIGR00017">
    <property type="entry name" value="cmk"/>
    <property type="match status" value="1"/>
</dbReference>
<sequence length="225" mass="24823">MMKPLQIALDGPAGAGKSTIAKTLAKKLGYVYIDTGAIYRAVTYRALNEHVGLEDGPALAAMIAEMDLRLVPSESGQRVFDGATEVTDLIRSSEVTNNVSFVARQPEVRDALMDLQRDLAKEGGIVMDGRDIGTHVLPGADLKVFMTATVEERARRRHDENVSKGLPSDLEQLQREIALRDKRDSEREVAPLRQADDAHYLDTTKLSIDGVVEAIERLMKQVVKR</sequence>
<gene>
    <name evidence="8 10" type="primary">cmk</name>
    <name evidence="10" type="ORF">NQG31_00335</name>
</gene>
<feature type="binding site" evidence="8">
    <location>
        <begin position="11"/>
        <end position="19"/>
    </location>
    <ligand>
        <name>ATP</name>
        <dbReference type="ChEBI" id="CHEBI:30616"/>
    </ligand>
</feature>
<dbReference type="Gene3D" id="3.40.50.300">
    <property type="entry name" value="P-loop containing nucleotide triphosphate hydrolases"/>
    <property type="match status" value="1"/>
</dbReference>
<keyword evidence="11" id="KW-1185">Reference proteome</keyword>
<keyword evidence="8" id="KW-0963">Cytoplasm</keyword>
<evidence type="ECO:0000256" key="1">
    <source>
        <dbReference type="ARBA" id="ARBA00009427"/>
    </source>
</evidence>
<feature type="domain" description="Cytidylate kinase" evidence="9">
    <location>
        <begin position="7"/>
        <end position="220"/>
    </location>
</feature>
<accession>A0ABT2KUA5</accession>
<evidence type="ECO:0000256" key="3">
    <source>
        <dbReference type="ARBA" id="ARBA00022741"/>
    </source>
</evidence>
<dbReference type="Pfam" id="PF02224">
    <property type="entry name" value="Cytidylate_kin"/>
    <property type="match status" value="1"/>
</dbReference>
<dbReference type="InterPro" id="IPR027417">
    <property type="entry name" value="P-loop_NTPase"/>
</dbReference>
<protein>
    <recommendedName>
        <fullName evidence="8">Cytidylate kinase</fullName>
        <shortName evidence="8">CK</shortName>
        <ecNumber evidence="8">2.7.4.25</ecNumber>
    </recommendedName>
    <alternativeName>
        <fullName evidence="8">Cytidine monophosphate kinase</fullName>
        <shortName evidence="8">CMP kinase</shortName>
    </alternativeName>
</protein>
<dbReference type="InterPro" id="IPR011994">
    <property type="entry name" value="Cytidylate_kinase_dom"/>
</dbReference>
<name>A0ABT2KUA5_9BACL</name>
<keyword evidence="2 8" id="KW-0808">Transferase</keyword>